<dbReference type="InterPro" id="IPR036890">
    <property type="entry name" value="HATPase_C_sf"/>
</dbReference>
<dbReference type="RefSeq" id="WP_276266456.1">
    <property type="nucleotide sequence ID" value="NZ_JARJLM010000384.1"/>
</dbReference>
<dbReference type="InterPro" id="IPR035965">
    <property type="entry name" value="PAS-like_dom_sf"/>
</dbReference>
<evidence type="ECO:0000259" key="17">
    <source>
        <dbReference type="PROSITE" id="PS50112"/>
    </source>
</evidence>
<evidence type="ECO:0000256" key="7">
    <source>
        <dbReference type="ARBA" id="ARBA00022741"/>
    </source>
</evidence>
<dbReference type="Pfam" id="PF00512">
    <property type="entry name" value="HisKA"/>
    <property type="match status" value="1"/>
</dbReference>
<dbReference type="SMART" id="SM00448">
    <property type="entry name" value="REC"/>
    <property type="match status" value="2"/>
</dbReference>
<dbReference type="InterPro" id="IPR013656">
    <property type="entry name" value="PAS_4"/>
</dbReference>
<feature type="transmembrane region" description="Helical" evidence="14">
    <location>
        <begin position="342"/>
        <end position="366"/>
    </location>
</feature>
<evidence type="ECO:0000256" key="4">
    <source>
        <dbReference type="ARBA" id="ARBA00022475"/>
    </source>
</evidence>
<evidence type="ECO:0000256" key="1">
    <source>
        <dbReference type="ARBA" id="ARBA00000085"/>
    </source>
</evidence>
<protein>
    <recommendedName>
        <fullName evidence="3">histidine kinase</fullName>
        <ecNumber evidence="3">2.7.13.3</ecNumber>
    </recommendedName>
</protein>
<dbReference type="InterPro" id="IPR005467">
    <property type="entry name" value="His_kinase_dom"/>
</dbReference>
<evidence type="ECO:0000313" key="20">
    <source>
        <dbReference type="Proteomes" id="UP001216674"/>
    </source>
</evidence>
<evidence type="ECO:0000256" key="8">
    <source>
        <dbReference type="ARBA" id="ARBA00022840"/>
    </source>
</evidence>
<dbReference type="CDD" id="cd16922">
    <property type="entry name" value="HATPase_EvgS-ArcB-TorS-like"/>
    <property type="match status" value="1"/>
</dbReference>
<comment type="subcellular location">
    <subcellularLocation>
        <location evidence="2">Cell membrane</location>
        <topology evidence="2">Multi-pass membrane protein</topology>
    </subcellularLocation>
</comment>
<keyword evidence="11 14" id="KW-0472">Membrane</keyword>
<dbReference type="Gene3D" id="3.40.50.2300">
    <property type="match status" value="2"/>
</dbReference>
<dbReference type="PROSITE" id="PS50110">
    <property type="entry name" value="RESPONSE_REGULATORY"/>
    <property type="match status" value="2"/>
</dbReference>
<dbReference type="SMART" id="SM00091">
    <property type="entry name" value="PAS"/>
    <property type="match status" value="1"/>
</dbReference>
<evidence type="ECO:0000259" key="15">
    <source>
        <dbReference type="PROSITE" id="PS50109"/>
    </source>
</evidence>
<evidence type="ECO:0000256" key="3">
    <source>
        <dbReference type="ARBA" id="ARBA00012438"/>
    </source>
</evidence>
<dbReference type="PANTHER" id="PTHR45339:SF1">
    <property type="entry name" value="HYBRID SIGNAL TRANSDUCTION HISTIDINE KINASE J"/>
    <property type="match status" value="1"/>
</dbReference>
<dbReference type="Gene3D" id="1.20.120.160">
    <property type="entry name" value="HPT domain"/>
    <property type="match status" value="1"/>
</dbReference>
<dbReference type="PANTHER" id="PTHR45339">
    <property type="entry name" value="HYBRID SIGNAL TRANSDUCTION HISTIDINE KINASE J"/>
    <property type="match status" value="1"/>
</dbReference>
<keyword evidence="10" id="KW-0902">Two-component regulatory system</keyword>
<evidence type="ECO:0000259" key="16">
    <source>
        <dbReference type="PROSITE" id="PS50110"/>
    </source>
</evidence>
<dbReference type="InterPro" id="IPR001789">
    <property type="entry name" value="Sig_transdc_resp-reg_receiver"/>
</dbReference>
<dbReference type="CDD" id="cd00082">
    <property type="entry name" value="HisKA"/>
    <property type="match status" value="1"/>
</dbReference>
<accession>A0ABT6AT12</accession>
<dbReference type="SUPFAM" id="SSF47226">
    <property type="entry name" value="Histidine-containing phosphotransfer domain, HPT domain"/>
    <property type="match status" value="1"/>
</dbReference>
<sequence>MIASPVAGSRGVPRRSGSQPGIARYAYGLLLVAVVCLLSAGVTYLVYENDRASVGTRVESTLVITTRLIELWSGEQLQRAETIAAMKEAVALARPLLAGQGQPAPDSEAAARFQRWVTPLYLSNGYIGFALVTPELKIIAAEMPSRTGHKLLPESARAATRALQAGSAISPPYPAPQLASGASGAPADLPFQAVCSRLSDAGHVIGALCLRIDPRAMLLAIIRAGRFGRTGELYAIDGQGRLVSPSRFESDLVAQHRLAPHASSMFNIQARLPQHDRDAGGKSGHAPLTLIAERVLRDRSAVLHDYPDYRGEPVTGAGTWLAGMDMGLIVEQDMREAFSPYLFTRNVVVALSAVIVLLIGAASWILRREGRRLAESRERLRAMLEYSPAMMSLKDRQHMVLAMNPAMRALLGASEEDVLGKSEWEFSDRPDGTRERWDVEERVMSTGKAEEHIYALQSAHGERHLHVVRFPVRDPSTDAVVAVGAVGIDMTEQVEASHRLKALSLTLEKRVDERTWELARANAELVVAKQAAESAAQAKASFLANMSHEIRTPMNAVIGMAHLALRTRLDDKQRGYLEKIQHSGQHLLEIIDDILDLSKIEAGKLDIERVDFSLERMLRTVSDLVAERAAAKQLELIVEVAPGVPDSLRGDPLRLRQILINFANNAVKFTHRGEIVIRVERRGDDIARPRIRLRFEVRDTGIGIDAAARSRLFQSFEQADASTTRRYGGSGLGLAICRRLVELMGGTLGVESSAGEGSTFWFELDLLPGKKRPVAAPIAAQLAGSRLLVVDDHDYARQVIVSMLANFGFRVDSAASGRAALAKIAQADDAADPYQAVFIDWRMPGLDGIETARHIDAMRLRHPRPRRVMITAHGREEVLREGEQSGFDATLIKPVSASILLEATVRTLAPDNNAAPDEAELRPALPDAMPPLPPARVLLVEDNDINREVAVHLLQAAGIHPDTAENGAVALTLLQAQSYDLVLMDVQMPVMDGFEATARIRDIERLKDLPVIAMTANVLPEDRERCLAAGMSDHIAKPISPPAFYATLRQWLAIPGGRAPVPQPAGRPQWIEALAMCPDLDVSGGLARVSGRVEIYRQLLERFVVGYADMPDRIGERLAQGDREGAHLLAHSLKGLAANLGAMAVSAAAATLEAGLSLAPASGPADAACALGALRTALSQLLDALRLRLPMDIAAASGADPAGGPGGADVALAEVLKNLRHQLDEGDSAANQTFARHRERLGRAMTAADLARLQAQVERYDYQGALATLVDAGTGGWI</sequence>
<dbReference type="NCBIfam" id="TIGR00229">
    <property type="entry name" value="sensory_box"/>
    <property type="match status" value="1"/>
</dbReference>
<keyword evidence="7" id="KW-0547">Nucleotide-binding</keyword>
<dbReference type="Pfam" id="PF00072">
    <property type="entry name" value="Response_reg"/>
    <property type="match status" value="2"/>
</dbReference>
<dbReference type="InterPro" id="IPR036097">
    <property type="entry name" value="HisK_dim/P_sf"/>
</dbReference>
<evidence type="ECO:0000256" key="11">
    <source>
        <dbReference type="ARBA" id="ARBA00023136"/>
    </source>
</evidence>
<dbReference type="InterPro" id="IPR011006">
    <property type="entry name" value="CheY-like_superfamily"/>
</dbReference>
<dbReference type="SMART" id="SM00388">
    <property type="entry name" value="HisKA"/>
    <property type="match status" value="1"/>
</dbReference>
<evidence type="ECO:0000256" key="13">
    <source>
        <dbReference type="PROSITE-ProRule" id="PRU00169"/>
    </source>
</evidence>
<dbReference type="CDD" id="cd17546">
    <property type="entry name" value="REC_hyHK_CKI1_RcsC-like"/>
    <property type="match status" value="2"/>
</dbReference>
<feature type="modified residue" description="4-aspartylphosphate" evidence="13">
    <location>
        <position position="840"/>
    </location>
</feature>
<dbReference type="EMBL" id="JARJLM010000384">
    <property type="protein sequence ID" value="MDF3835761.1"/>
    <property type="molecule type" value="Genomic_DNA"/>
</dbReference>
<dbReference type="Gene3D" id="3.30.450.20">
    <property type="entry name" value="PAS domain"/>
    <property type="match status" value="1"/>
</dbReference>
<keyword evidence="20" id="KW-1185">Reference proteome</keyword>
<evidence type="ECO:0000256" key="2">
    <source>
        <dbReference type="ARBA" id="ARBA00004651"/>
    </source>
</evidence>
<evidence type="ECO:0000256" key="14">
    <source>
        <dbReference type="SAM" id="Phobius"/>
    </source>
</evidence>
<organism evidence="19 20">
    <name type="scientific">Cupriavidus basilensis</name>
    <dbReference type="NCBI Taxonomy" id="68895"/>
    <lineage>
        <taxon>Bacteria</taxon>
        <taxon>Pseudomonadati</taxon>
        <taxon>Pseudomonadota</taxon>
        <taxon>Betaproteobacteria</taxon>
        <taxon>Burkholderiales</taxon>
        <taxon>Burkholderiaceae</taxon>
        <taxon>Cupriavidus</taxon>
    </lineage>
</organism>
<keyword evidence="9 14" id="KW-1133">Transmembrane helix</keyword>
<dbReference type="SUPFAM" id="SSF52172">
    <property type="entry name" value="CheY-like"/>
    <property type="match status" value="2"/>
</dbReference>
<keyword evidence="6 14" id="KW-0812">Transmembrane</keyword>
<feature type="domain" description="Response regulatory" evidence="16">
    <location>
        <begin position="936"/>
        <end position="1052"/>
    </location>
</feature>
<dbReference type="Gene3D" id="3.30.565.10">
    <property type="entry name" value="Histidine kinase-like ATPase, C-terminal domain"/>
    <property type="match status" value="1"/>
</dbReference>
<dbReference type="Gene3D" id="1.10.287.130">
    <property type="match status" value="1"/>
</dbReference>
<dbReference type="Pfam" id="PF08448">
    <property type="entry name" value="PAS_4"/>
    <property type="match status" value="1"/>
</dbReference>
<evidence type="ECO:0000256" key="12">
    <source>
        <dbReference type="PROSITE-ProRule" id="PRU00110"/>
    </source>
</evidence>
<feature type="modified residue" description="Phosphohistidine" evidence="12">
    <location>
        <position position="1131"/>
    </location>
</feature>
<reference evidence="19 20" key="1">
    <citation type="submission" date="2023-03" db="EMBL/GenBank/DDBJ databases">
        <title>Draft assemblies of triclosan tolerant bacteria isolated from returned activated sludge.</title>
        <authorList>
            <person name="Van Hamelsveld S."/>
        </authorList>
    </citation>
    <scope>NUCLEOTIDE SEQUENCE [LARGE SCALE GENOMIC DNA]</scope>
    <source>
        <strain evidence="19 20">GW210010_S58</strain>
    </source>
</reference>
<feature type="domain" description="PAS" evidence="17">
    <location>
        <begin position="376"/>
        <end position="422"/>
    </location>
</feature>
<dbReference type="SUPFAM" id="SSF55785">
    <property type="entry name" value="PYP-like sensor domain (PAS domain)"/>
    <property type="match status" value="1"/>
</dbReference>
<evidence type="ECO:0000256" key="10">
    <source>
        <dbReference type="ARBA" id="ARBA00023012"/>
    </source>
</evidence>
<dbReference type="Pfam" id="PF01627">
    <property type="entry name" value="Hpt"/>
    <property type="match status" value="1"/>
</dbReference>
<dbReference type="Proteomes" id="UP001216674">
    <property type="component" value="Unassembled WGS sequence"/>
</dbReference>
<dbReference type="SUPFAM" id="SSF55874">
    <property type="entry name" value="ATPase domain of HSP90 chaperone/DNA topoisomerase II/histidine kinase"/>
    <property type="match status" value="1"/>
</dbReference>
<dbReference type="PROSITE" id="PS50894">
    <property type="entry name" value="HPT"/>
    <property type="match status" value="1"/>
</dbReference>
<dbReference type="InterPro" id="IPR008207">
    <property type="entry name" value="Sig_transdc_His_kin_Hpt_dom"/>
</dbReference>
<feature type="transmembrane region" description="Helical" evidence="14">
    <location>
        <begin position="25"/>
        <end position="47"/>
    </location>
</feature>
<evidence type="ECO:0000256" key="6">
    <source>
        <dbReference type="ARBA" id="ARBA00022692"/>
    </source>
</evidence>
<feature type="domain" description="Histidine kinase" evidence="15">
    <location>
        <begin position="545"/>
        <end position="768"/>
    </location>
</feature>
<proteinExistence type="predicted"/>
<dbReference type="InterPro" id="IPR004358">
    <property type="entry name" value="Sig_transdc_His_kin-like_C"/>
</dbReference>
<dbReference type="CDD" id="cd00130">
    <property type="entry name" value="PAS"/>
    <property type="match status" value="1"/>
</dbReference>
<comment type="caution">
    <text evidence="19">The sequence shown here is derived from an EMBL/GenBank/DDBJ whole genome shotgun (WGS) entry which is preliminary data.</text>
</comment>
<feature type="domain" description="HPt" evidence="18">
    <location>
        <begin position="1092"/>
        <end position="1185"/>
    </location>
</feature>
<dbReference type="InterPro" id="IPR003594">
    <property type="entry name" value="HATPase_dom"/>
</dbReference>
<keyword evidence="4" id="KW-1003">Cell membrane</keyword>
<dbReference type="PROSITE" id="PS50112">
    <property type="entry name" value="PAS"/>
    <property type="match status" value="1"/>
</dbReference>
<dbReference type="InterPro" id="IPR003661">
    <property type="entry name" value="HisK_dim/P_dom"/>
</dbReference>
<comment type="catalytic activity">
    <reaction evidence="1">
        <text>ATP + protein L-histidine = ADP + protein N-phospho-L-histidine.</text>
        <dbReference type="EC" id="2.7.13.3"/>
    </reaction>
</comment>
<dbReference type="EC" id="2.7.13.3" evidence="3"/>
<gene>
    <name evidence="19" type="ORF">P3W85_22830</name>
</gene>
<evidence type="ECO:0000256" key="5">
    <source>
        <dbReference type="ARBA" id="ARBA00022553"/>
    </source>
</evidence>
<evidence type="ECO:0000259" key="18">
    <source>
        <dbReference type="PROSITE" id="PS50894"/>
    </source>
</evidence>
<keyword evidence="8" id="KW-0067">ATP-binding</keyword>
<dbReference type="SUPFAM" id="SSF47384">
    <property type="entry name" value="Homodimeric domain of signal transducing histidine kinase"/>
    <property type="match status" value="1"/>
</dbReference>
<feature type="modified residue" description="4-aspartylphosphate" evidence="13">
    <location>
        <position position="985"/>
    </location>
</feature>
<dbReference type="PRINTS" id="PR00344">
    <property type="entry name" value="BCTRLSENSOR"/>
</dbReference>
<dbReference type="InterPro" id="IPR000014">
    <property type="entry name" value="PAS"/>
</dbReference>
<name>A0ABT6AT12_9BURK</name>
<keyword evidence="5 13" id="KW-0597">Phosphoprotein</keyword>
<feature type="domain" description="Response regulatory" evidence="16">
    <location>
        <begin position="786"/>
        <end position="908"/>
    </location>
</feature>
<dbReference type="PROSITE" id="PS50109">
    <property type="entry name" value="HIS_KIN"/>
    <property type="match status" value="1"/>
</dbReference>
<evidence type="ECO:0000256" key="9">
    <source>
        <dbReference type="ARBA" id="ARBA00022989"/>
    </source>
</evidence>
<dbReference type="Pfam" id="PF02518">
    <property type="entry name" value="HATPase_c"/>
    <property type="match status" value="1"/>
</dbReference>
<dbReference type="SMART" id="SM00387">
    <property type="entry name" value="HATPase_c"/>
    <property type="match status" value="1"/>
</dbReference>
<dbReference type="InterPro" id="IPR036641">
    <property type="entry name" value="HPT_dom_sf"/>
</dbReference>
<evidence type="ECO:0000313" key="19">
    <source>
        <dbReference type="EMBL" id="MDF3835761.1"/>
    </source>
</evidence>